<proteinExistence type="predicted"/>
<sequence>MLATVLNGLQLIVAIPYLYIVITKSPPELIVYRNTLLNHSLWFFLWLMWLESGCGGSVGFVDGTVCLSLHGFMSIIARDDINTPIIIMLIISLNFILSLIICFTFRYIQLAHPMLISKISSSRGVFLLVAAHILFSFLGFLTAQIIIGITTERHALGVVYCCVDPTVQFHIFLFLSVIFVFAGFICLSFVILTFLCIRFFHRHMSMMTTKTYRLQLLLTVNLILLTVLPVVFEVIPFAIISVVAYAQHPSLSSVADVALTVPLGDGLLSCLLTLGFVTPYRKYLHRVVRKVLNVLFKRSSSVSFGVHVSNCNAGNVFSGANK</sequence>
<keyword evidence="1" id="KW-1133">Transmembrane helix</keyword>
<organism evidence="2 3">
    <name type="scientific">Steinernema glaseri</name>
    <dbReference type="NCBI Taxonomy" id="37863"/>
    <lineage>
        <taxon>Eukaryota</taxon>
        <taxon>Metazoa</taxon>
        <taxon>Ecdysozoa</taxon>
        <taxon>Nematoda</taxon>
        <taxon>Chromadorea</taxon>
        <taxon>Rhabditida</taxon>
        <taxon>Tylenchina</taxon>
        <taxon>Panagrolaimomorpha</taxon>
        <taxon>Strongyloidoidea</taxon>
        <taxon>Steinernematidae</taxon>
        <taxon>Steinernema</taxon>
    </lineage>
</organism>
<feature type="transmembrane region" description="Helical" evidence="1">
    <location>
        <begin position="6"/>
        <end position="22"/>
    </location>
</feature>
<keyword evidence="2" id="KW-1185">Reference proteome</keyword>
<accession>A0A1I7ZQ21</accession>
<evidence type="ECO:0000313" key="2">
    <source>
        <dbReference type="Proteomes" id="UP000095287"/>
    </source>
</evidence>
<feature type="transmembrane region" description="Helical" evidence="1">
    <location>
        <begin position="125"/>
        <end position="149"/>
    </location>
</feature>
<dbReference type="InterPro" id="IPR019422">
    <property type="entry name" value="7TM_GPCR_serpentine_rcpt_Srh"/>
</dbReference>
<dbReference type="SUPFAM" id="SSF81321">
    <property type="entry name" value="Family A G protein-coupled receptor-like"/>
    <property type="match status" value="1"/>
</dbReference>
<keyword evidence="1" id="KW-0812">Transmembrane</keyword>
<dbReference type="AlphaFoldDB" id="A0A1I7ZQ21"/>
<dbReference type="Pfam" id="PF10318">
    <property type="entry name" value="7TM_GPCR_Srh"/>
    <property type="match status" value="1"/>
</dbReference>
<evidence type="ECO:0000313" key="3">
    <source>
        <dbReference type="WBParaSite" id="L893_g2865.t1"/>
    </source>
</evidence>
<dbReference type="WBParaSite" id="L893_g2865.t1">
    <property type="protein sequence ID" value="L893_g2865.t1"/>
    <property type="gene ID" value="L893_g2865"/>
</dbReference>
<name>A0A1I7ZQ21_9BILA</name>
<evidence type="ECO:0000256" key="1">
    <source>
        <dbReference type="SAM" id="Phobius"/>
    </source>
</evidence>
<reference evidence="3" key="1">
    <citation type="submission" date="2016-11" db="UniProtKB">
        <authorList>
            <consortium name="WormBaseParasite"/>
        </authorList>
    </citation>
    <scope>IDENTIFICATION</scope>
</reference>
<protein>
    <submittedName>
        <fullName evidence="3">G_PROTEIN_RECEP_F1_2 domain-containing protein</fullName>
    </submittedName>
</protein>
<feature type="transmembrane region" description="Helical" evidence="1">
    <location>
        <begin position="216"/>
        <end position="245"/>
    </location>
</feature>
<feature type="transmembrane region" description="Helical" evidence="1">
    <location>
        <begin position="169"/>
        <end position="195"/>
    </location>
</feature>
<feature type="transmembrane region" description="Helical" evidence="1">
    <location>
        <begin position="43"/>
        <end position="61"/>
    </location>
</feature>
<keyword evidence="1" id="KW-0472">Membrane</keyword>
<feature type="transmembrane region" description="Helical" evidence="1">
    <location>
        <begin position="257"/>
        <end position="280"/>
    </location>
</feature>
<dbReference type="Proteomes" id="UP000095287">
    <property type="component" value="Unplaced"/>
</dbReference>
<feature type="transmembrane region" description="Helical" evidence="1">
    <location>
        <begin position="81"/>
        <end position="105"/>
    </location>
</feature>